<keyword evidence="6 10" id="KW-0735">Signal-anchor</keyword>
<keyword evidence="8 10" id="KW-0333">Golgi apparatus</keyword>
<comment type="subcellular location">
    <subcellularLocation>
        <location evidence="1 10">Golgi apparatus membrane</location>
        <topology evidence="1 10">Single-pass type II membrane protein</topology>
    </subcellularLocation>
</comment>
<dbReference type="PANTHER" id="PTHR11214:SF349">
    <property type="entry name" value="BETA-1,3-GALACTOSYLTRANSFERASE BRN"/>
    <property type="match status" value="1"/>
</dbReference>
<keyword evidence="7 10" id="KW-1133">Transmembrane helix</keyword>
<keyword evidence="9 10" id="KW-0472">Membrane</keyword>
<dbReference type="Gene3D" id="3.90.550.50">
    <property type="match status" value="1"/>
</dbReference>
<keyword evidence="12" id="KW-1185">Reference proteome</keyword>
<gene>
    <name evidence="11" type="ORF">RI129_005241</name>
</gene>
<comment type="similarity">
    <text evidence="2 10">Belongs to the glycosyltransferase 31 family.</text>
</comment>
<dbReference type="GO" id="GO:0006493">
    <property type="term" value="P:protein O-linked glycosylation"/>
    <property type="evidence" value="ECO:0007669"/>
    <property type="project" value="TreeGrafter"/>
</dbReference>
<name>A0AAN7ZLB6_9COLE</name>
<reference evidence="11 12" key="1">
    <citation type="journal article" date="2024" name="Insects">
        <title>An Improved Chromosome-Level Genome Assembly of the Firefly Pyrocoelia pectoralis.</title>
        <authorList>
            <person name="Fu X."/>
            <person name="Meyer-Rochow V.B."/>
            <person name="Ballantyne L."/>
            <person name="Zhu X."/>
        </authorList>
    </citation>
    <scope>NUCLEOTIDE SEQUENCE [LARGE SCALE GENOMIC DNA]</scope>
    <source>
        <strain evidence="11">XCY_ONT2</strain>
    </source>
</reference>
<dbReference type="PANTHER" id="PTHR11214">
    <property type="entry name" value="BETA-1,3-N-ACETYLGLUCOSAMINYLTRANSFERASE"/>
    <property type="match status" value="1"/>
</dbReference>
<accession>A0AAN7ZLB6</accession>
<evidence type="ECO:0000256" key="8">
    <source>
        <dbReference type="ARBA" id="ARBA00023034"/>
    </source>
</evidence>
<organism evidence="11 12">
    <name type="scientific">Pyrocoelia pectoralis</name>
    <dbReference type="NCBI Taxonomy" id="417401"/>
    <lineage>
        <taxon>Eukaryota</taxon>
        <taxon>Metazoa</taxon>
        <taxon>Ecdysozoa</taxon>
        <taxon>Arthropoda</taxon>
        <taxon>Hexapoda</taxon>
        <taxon>Insecta</taxon>
        <taxon>Pterygota</taxon>
        <taxon>Neoptera</taxon>
        <taxon>Endopterygota</taxon>
        <taxon>Coleoptera</taxon>
        <taxon>Polyphaga</taxon>
        <taxon>Elateriformia</taxon>
        <taxon>Elateroidea</taxon>
        <taxon>Lampyridae</taxon>
        <taxon>Lampyrinae</taxon>
        <taxon>Pyrocoelia</taxon>
    </lineage>
</organism>
<evidence type="ECO:0000256" key="9">
    <source>
        <dbReference type="ARBA" id="ARBA00023136"/>
    </source>
</evidence>
<comment type="caution">
    <text evidence="11">The sequence shown here is derived from an EMBL/GenBank/DDBJ whole genome shotgun (WGS) entry which is preliminary data.</text>
</comment>
<keyword evidence="3 10" id="KW-0328">Glycosyltransferase</keyword>
<evidence type="ECO:0000256" key="10">
    <source>
        <dbReference type="RuleBase" id="RU363063"/>
    </source>
</evidence>
<evidence type="ECO:0000256" key="4">
    <source>
        <dbReference type="ARBA" id="ARBA00022679"/>
    </source>
</evidence>
<dbReference type="GO" id="GO:0008194">
    <property type="term" value="F:UDP-glycosyltransferase activity"/>
    <property type="evidence" value="ECO:0007669"/>
    <property type="project" value="TreeGrafter"/>
</dbReference>
<evidence type="ECO:0000256" key="1">
    <source>
        <dbReference type="ARBA" id="ARBA00004323"/>
    </source>
</evidence>
<dbReference type="Pfam" id="PF01762">
    <property type="entry name" value="Galactosyl_T"/>
    <property type="match status" value="1"/>
</dbReference>
<dbReference type="EC" id="2.4.1.-" evidence="10"/>
<evidence type="ECO:0000256" key="3">
    <source>
        <dbReference type="ARBA" id="ARBA00022676"/>
    </source>
</evidence>
<proteinExistence type="inferred from homology"/>
<dbReference type="InterPro" id="IPR002659">
    <property type="entry name" value="Glyco_trans_31"/>
</dbReference>
<evidence type="ECO:0000256" key="7">
    <source>
        <dbReference type="ARBA" id="ARBA00022989"/>
    </source>
</evidence>
<evidence type="ECO:0000256" key="5">
    <source>
        <dbReference type="ARBA" id="ARBA00022692"/>
    </source>
</evidence>
<dbReference type="FunFam" id="3.90.550.50:FF:000042">
    <property type="entry name" value="Hexosyltransferase"/>
    <property type="match status" value="1"/>
</dbReference>
<dbReference type="AlphaFoldDB" id="A0AAN7ZLB6"/>
<keyword evidence="5 10" id="KW-0812">Transmembrane</keyword>
<keyword evidence="4" id="KW-0808">Transferase</keyword>
<dbReference type="GO" id="GO:0016758">
    <property type="term" value="F:hexosyltransferase activity"/>
    <property type="evidence" value="ECO:0007669"/>
    <property type="project" value="InterPro"/>
</dbReference>
<dbReference type="GO" id="GO:0000139">
    <property type="term" value="C:Golgi membrane"/>
    <property type="evidence" value="ECO:0007669"/>
    <property type="project" value="UniProtKB-SubCell"/>
</dbReference>
<evidence type="ECO:0000313" key="11">
    <source>
        <dbReference type="EMBL" id="KAK5646777.1"/>
    </source>
</evidence>
<evidence type="ECO:0000256" key="2">
    <source>
        <dbReference type="ARBA" id="ARBA00008661"/>
    </source>
</evidence>
<evidence type="ECO:0000256" key="6">
    <source>
        <dbReference type="ARBA" id="ARBA00022968"/>
    </source>
</evidence>
<dbReference type="EMBL" id="JAVRBK010000003">
    <property type="protein sequence ID" value="KAK5646777.1"/>
    <property type="molecule type" value="Genomic_DNA"/>
</dbReference>
<protein>
    <recommendedName>
        <fullName evidence="10">Hexosyltransferase</fullName>
        <ecNumber evidence="10">2.4.1.-</ecNumber>
    </recommendedName>
</protein>
<sequence length="354" mass="42536">MSFRNLILKLKFKYIIAVTAITCIVYVLGLFTHLLEEDFYLKFTYPYNVNIEKLLYQLHNNESVETTPINVYNYKFLSNCRQKCTNDHKNQIKLVYIVKSSLDNFKHRNAIRQTWGYERRFSDVQIRTVFILGIGNNADLQSKINNEYLKYRDIVQINFEDSYFNNTIKTMMGFKWVINFCYNSNFYMFVDDDYYISTRNILRFIRNPTNYPQYLTNNELDDFELPSDVRLYAGYVFFSSPHRHLFSKWYVSLHEYPYHLWPPYVTAGAYILTRKALFDMYHGSFYTKHFRFDDIYLGLIAKKVAIEPFHCEHFHFYKQTYTDGNYKFTIASHGYESPSELLKVWNRQKSIGNA</sequence>
<dbReference type="Proteomes" id="UP001329430">
    <property type="component" value="Chromosome 3"/>
</dbReference>
<feature type="transmembrane region" description="Helical" evidence="10">
    <location>
        <begin position="12"/>
        <end position="35"/>
    </location>
</feature>
<evidence type="ECO:0000313" key="12">
    <source>
        <dbReference type="Proteomes" id="UP001329430"/>
    </source>
</evidence>